<evidence type="ECO:0000256" key="1">
    <source>
        <dbReference type="SAM" id="MobiDB-lite"/>
    </source>
</evidence>
<dbReference type="AlphaFoldDB" id="A0A6P4YB12"/>
<proteinExistence type="predicted"/>
<dbReference type="RefSeq" id="XP_019621633.1">
    <property type="nucleotide sequence ID" value="XM_019766074.1"/>
</dbReference>
<name>A0A6P4YB12_BRABE</name>
<organism evidence="2 3">
    <name type="scientific">Branchiostoma belcheri</name>
    <name type="common">Amphioxus</name>
    <dbReference type="NCBI Taxonomy" id="7741"/>
    <lineage>
        <taxon>Eukaryota</taxon>
        <taxon>Metazoa</taxon>
        <taxon>Chordata</taxon>
        <taxon>Cephalochordata</taxon>
        <taxon>Leptocardii</taxon>
        <taxon>Amphioxiformes</taxon>
        <taxon>Branchiostomatidae</taxon>
        <taxon>Branchiostoma</taxon>
    </lineage>
</organism>
<evidence type="ECO:0000313" key="3">
    <source>
        <dbReference type="RefSeq" id="XP_019621633.1"/>
    </source>
</evidence>
<gene>
    <name evidence="3" type="primary">LOC109467921</name>
</gene>
<accession>A0A6P4YB12</accession>
<feature type="compositionally biased region" description="Basic and acidic residues" evidence="1">
    <location>
        <begin position="72"/>
        <end position="84"/>
    </location>
</feature>
<feature type="compositionally biased region" description="Polar residues" evidence="1">
    <location>
        <begin position="98"/>
        <end position="107"/>
    </location>
</feature>
<feature type="region of interest" description="Disordered" evidence="1">
    <location>
        <begin position="123"/>
        <end position="165"/>
    </location>
</feature>
<dbReference type="Proteomes" id="UP000515135">
    <property type="component" value="Unplaced"/>
</dbReference>
<feature type="compositionally biased region" description="Polar residues" evidence="1">
    <location>
        <begin position="156"/>
        <end position="165"/>
    </location>
</feature>
<evidence type="ECO:0000313" key="2">
    <source>
        <dbReference type="Proteomes" id="UP000515135"/>
    </source>
</evidence>
<keyword evidence="2" id="KW-1185">Reference proteome</keyword>
<dbReference type="GeneID" id="109467921"/>
<reference evidence="3" key="1">
    <citation type="submission" date="2025-08" db="UniProtKB">
        <authorList>
            <consortium name="RefSeq"/>
        </authorList>
    </citation>
    <scope>IDENTIFICATION</scope>
    <source>
        <tissue evidence="3">Gonad</tissue>
    </source>
</reference>
<feature type="region of interest" description="Disordered" evidence="1">
    <location>
        <begin position="68"/>
        <end position="107"/>
    </location>
</feature>
<protein>
    <submittedName>
        <fullName evidence="3">Uncharacterized protein LOC109467921 isoform X2</fullName>
    </submittedName>
</protein>
<sequence length="165" mass="18307">MTSPSIAKMSAMAFKDMSRLERERMMVPHAGQCQRTPTFPSDIHMHGATFQGNIRGATFLGDSYITGPTSFKPERLPHPQREPSRVIPQTRGYAPSQDIPTTMGQPSTVIPRHIAQPFRLVPRPATLQPSRVNSRHAVQPSRVIHRPSAQHRSPVATATSRPTQS</sequence>